<keyword evidence="10" id="KW-1185">Reference proteome</keyword>
<dbReference type="PROSITE" id="PS51764">
    <property type="entry name" value="GH26"/>
    <property type="match status" value="1"/>
</dbReference>
<dbReference type="PROSITE" id="PS51318">
    <property type="entry name" value="TAT"/>
    <property type="match status" value="1"/>
</dbReference>
<feature type="chain" id="PRO_5047515512" description="Beta-mannanase" evidence="6">
    <location>
        <begin position="39"/>
        <end position="505"/>
    </location>
</feature>
<evidence type="ECO:0000256" key="2">
    <source>
        <dbReference type="ARBA" id="ARBA00022801"/>
    </source>
</evidence>
<evidence type="ECO:0000313" key="10">
    <source>
        <dbReference type="Proteomes" id="UP001500218"/>
    </source>
</evidence>
<dbReference type="InterPro" id="IPR000805">
    <property type="entry name" value="Glyco_hydro_26"/>
</dbReference>
<organism evidence="9 10">
    <name type="scientific">Luedemannella flava</name>
    <dbReference type="NCBI Taxonomy" id="349316"/>
    <lineage>
        <taxon>Bacteria</taxon>
        <taxon>Bacillati</taxon>
        <taxon>Actinomycetota</taxon>
        <taxon>Actinomycetes</taxon>
        <taxon>Micromonosporales</taxon>
        <taxon>Micromonosporaceae</taxon>
        <taxon>Luedemannella</taxon>
    </lineage>
</organism>
<feature type="region of interest" description="Disordered" evidence="5">
    <location>
        <begin position="376"/>
        <end position="401"/>
    </location>
</feature>
<dbReference type="InterPro" id="IPR008965">
    <property type="entry name" value="CBM2/CBM3_carb-bd_dom_sf"/>
</dbReference>
<evidence type="ECO:0000259" key="8">
    <source>
        <dbReference type="PROSITE" id="PS51764"/>
    </source>
</evidence>
<dbReference type="SUPFAM" id="SSF49384">
    <property type="entry name" value="Carbohydrate-binding domain"/>
    <property type="match status" value="1"/>
</dbReference>
<proteinExistence type="inferred from homology"/>
<feature type="active site" description="Nucleophile" evidence="4">
    <location>
        <position position="271"/>
    </location>
</feature>
<dbReference type="InterPro" id="IPR012291">
    <property type="entry name" value="CBM2_carb-bd_dom_sf"/>
</dbReference>
<dbReference type="PROSITE" id="PS51173">
    <property type="entry name" value="CBM2"/>
    <property type="match status" value="1"/>
</dbReference>
<feature type="active site" description="Proton donor" evidence="4">
    <location>
        <position position="153"/>
    </location>
</feature>
<evidence type="ECO:0000256" key="4">
    <source>
        <dbReference type="PROSITE-ProRule" id="PRU01100"/>
    </source>
</evidence>
<dbReference type="InterPro" id="IPR006311">
    <property type="entry name" value="TAT_signal"/>
</dbReference>
<evidence type="ECO:0000313" key="9">
    <source>
        <dbReference type="EMBL" id="GAA1790184.1"/>
    </source>
</evidence>
<keyword evidence="2 4" id="KW-0378">Hydrolase</keyword>
<dbReference type="Pfam" id="PF02156">
    <property type="entry name" value="Glyco_hydro_26"/>
    <property type="match status" value="1"/>
</dbReference>
<evidence type="ECO:0000256" key="1">
    <source>
        <dbReference type="ARBA" id="ARBA00007754"/>
    </source>
</evidence>
<dbReference type="PANTHER" id="PTHR40079:SF4">
    <property type="entry name" value="GH26 DOMAIN-CONTAINING PROTEIN-RELATED"/>
    <property type="match status" value="1"/>
</dbReference>
<evidence type="ECO:0000256" key="3">
    <source>
        <dbReference type="ARBA" id="ARBA00023295"/>
    </source>
</evidence>
<evidence type="ECO:0008006" key="11">
    <source>
        <dbReference type="Google" id="ProtNLM"/>
    </source>
</evidence>
<accession>A0ABP4XPQ3</accession>
<dbReference type="PANTHER" id="PTHR40079">
    <property type="entry name" value="MANNAN ENDO-1,4-BETA-MANNOSIDASE E-RELATED"/>
    <property type="match status" value="1"/>
</dbReference>
<sequence length="505" mass="53465">MKLHLTRLRRRTVVIPAAGALAAALVCAMLTAPTAATAADASTKYLGVFRETNPTAIASGTASRYGVTPASVFWFDAWATGNAFNVSEAKALWSQGIMTHFTWEPWNTALSATDANQIHLQDIIDGKWDTYIKARGAEFASVGAPIMVRWGHEFNGNWYPWGIVNNGSNPALYVSAYRRVHDLVVAAGGTNVQWVWCFNASSTPDASYNEPARSYPGDAYVDWVGIDGYNWGLGPSWDPAGNYWTGFESLYASAYAKARAVAPKRPVMIGEIASSEDGGNKAQWINDMSTALQSGRYPDLKLISYFDQDKEELWSGTSSAATKTAFTTWVNQTYMKGTGTDLAQVAAQYEGTATTGPAATTRAPVTTTRPVTTAAATTRPPATTSAVTSRPPSTTTAVTTQAPTSMSAGACTATYATIGSWPGGFQGEVTVRAGTSTIGGWTVRWTLAGGQTISQLWNGTLTTNGSAVTVKNLSWNGTVNANASTSFGFLGSGSPSTPSLTCTSP</sequence>
<dbReference type="Gene3D" id="3.20.20.80">
    <property type="entry name" value="Glycosidases"/>
    <property type="match status" value="1"/>
</dbReference>
<dbReference type="InterPro" id="IPR001919">
    <property type="entry name" value="CBD2"/>
</dbReference>
<protein>
    <recommendedName>
        <fullName evidence="11">Beta-mannanase</fullName>
    </recommendedName>
</protein>
<dbReference type="SMART" id="SM00637">
    <property type="entry name" value="CBD_II"/>
    <property type="match status" value="1"/>
</dbReference>
<comment type="caution">
    <text evidence="9">The sequence shown here is derived from an EMBL/GenBank/DDBJ whole genome shotgun (WGS) entry which is preliminary data.</text>
</comment>
<dbReference type="SUPFAM" id="SSF51445">
    <property type="entry name" value="(Trans)glycosidases"/>
    <property type="match status" value="1"/>
</dbReference>
<comment type="similarity">
    <text evidence="1 4">Belongs to the glycosyl hydrolase 26 family.</text>
</comment>
<dbReference type="InterPro" id="IPR022790">
    <property type="entry name" value="GH26_dom"/>
</dbReference>
<name>A0ABP4XPQ3_9ACTN</name>
<reference evidence="10" key="1">
    <citation type="journal article" date="2019" name="Int. J. Syst. Evol. Microbiol.">
        <title>The Global Catalogue of Microorganisms (GCM) 10K type strain sequencing project: providing services to taxonomists for standard genome sequencing and annotation.</title>
        <authorList>
            <consortium name="The Broad Institute Genomics Platform"/>
            <consortium name="The Broad Institute Genome Sequencing Center for Infectious Disease"/>
            <person name="Wu L."/>
            <person name="Ma J."/>
        </authorList>
    </citation>
    <scope>NUCLEOTIDE SEQUENCE [LARGE SCALE GENOMIC DNA]</scope>
    <source>
        <strain evidence="10">JCM 13250</strain>
    </source>
</reference>
<feature type="signal peptide" evidence="6">
    <location>
        <begin position="1"/>
        <end position="38"/>
    </location>
</feature>
<dbReference type="Proteomes" id="UP001500218">
    <property type="component" value="Unassembled WGS sequence"/>
</dbReference>
<dbReference type="Gene3D" id="2.60.40.290">
    <property type="match status" value="1"/>
</dbReference>
<evidence type="ECO:0000256" key="5">
    <source>
        <dbReference type="SAM" id="MobiDB-lite"/>
    </source>
</evidence>
<keyword evidence="3 4" id="KW-0326">Glycosidase</keyword>
<dbReference type="RefSeq" id="WP_344126777.1">
    <property type="nucleotide sequence ID" value="NZ_BAAALT010000022.1"/>
</dbReference>
<feature type="domain" description="CBM2" evidence="7">
    <location>
        <begin position="404"/>
        <end position="505"/>
    </location>
</feature>
<feature type="domain" description="GH26" evidence="8">
    <location>
        <begin position="16"/>
        <end position="326"/>
    </location>
</feature>
<dbReference type="EMBL" id="BAAALT010000022">
    <property type="protein sequence ID" value="GAA1790184.1"/>
    <property type="molecule type" value="Genomic_DNA"/>
</dbReference>
<keyword evidence="6" id="KW-0732">Signal</keyword>
<dbReference type="Pfam" id="PF00553">
    <property type="entry name" value="CBM_2"/>
    <property type="match status" value="1"/>
</dbReference>
<gene>
    <name evidence="9" type="ORF">GCM10009682_10280</name>
</gene>
<evidence type="ECO:0000259" key="7">
    <source>
        <dbReference type="PROSITE" id="PS51173"/>
    </source>
</evidence>
<dbReference type="InterPro" id="IPR017853">
    <property type="entry name" value="GH"/>
</dbReference>
<evidence type="ECO:0000256" key="6">
    <source>
        <dbReference type="SAM" id="SignalP"/>
    </source>
</evidence>